<dbReference type="InterPro" id="IPR011010">
    <property type="entry name" value="DNA_brk_join_enz"/>
</dbReference>
<evidence type="ECO:0000256" key="1">
    <source>
        <dbReference type="ARBA" id="ARBA00023172"/>
    </source>
</evidence>
<dbReference type="AlphaFoldDB" id="A0AAU9W2S2"/>
<dbReference type="SUPFAM" id="SSF56349">
    <property type="entry name" value="DNA breaking-rejoining enzymes"/>
    <property type="match status" value="1"/>
</dbReference>
<keyword evidence="4" id="KW-1185">Reference proteome</keyword>
<dbReference type="EMBL" id="CALNXJ010000007">
    <property type="protein sequence ID" value="CAH3044369.1"/>
    <property type="molecule type" value="Genomic_DNA"/>
</dbReference>
<evidence type="ECO:0000313" key="3">
    <source>
        <dbReference type="EMBL" id="CAH3044369.1"/>
    </source>
</evidence>
<sequence length="255" mass="29019">MDEAGVRKVIAENNRDLIVQIKDLVNTSISDLKRSNESIASQQMSEIKRLKRDSVPHFNKKSNEEQYKANKAIKDAVEDAQIALERNDVEKIKQALDKGMELLQERQKLILLANKSHQPIVNRKEPLDAHHLKVLAAETNLEDLLQLRNLVMFILAFSGFLRSSELCVMRSRDVQFNEGYITISIEKSKTDQLREGRSVVIAESSSITCPCSLLKLYMHKAQIPKNSDEYLFRAISASGNHKRLISVNKPICYST</sequence>
<feature type="domain" description="Tyr recombinase" evidence="2">
    <location>
        <begin position="122"/>
        <end position="255"/>
    </location>
</feature>
<reference evidence="3 4" key="1">
    <citation type="submission" date="2022-05" db="EMBL/GenBank/DDBJ databases">
        <authorList>
            <consortium name="Genoscope - CEA"/>
            <person name="William W."/>
        </authorList>
    </citation>
    <scope>NUCLEOTIDE SEQUENCE [LARGE SCALE GENOMIC DNA]</scope>
</reference>
<dbReference type="GO" id="GO:0003677">
    <property type="term" value="F:DNA binding"/>
    <property type="evidence" value="ECO:0007669"/>
    <property type="project" value="InterPro"/>
</dbReference>
<dbReference type="InterPro" id="IPR052925">
    <property type="entry name" value="Phage_Integrase-like_Recomb"/>
</dbReference>
<comment type="caution">
    <text evidence="3">The sequence shown here is derived from an EMBL/GenBank/DDBJ whole genome shotgun (WGS) entry which is preliminary data.</text>
</comment>
<gene>
    <name evidence="3" type="ORF">PMEA_00031139</name>
</gene>
<dbReference type="PANTHER" id="PTHR34605:SF4">
    <property type="entry name" value="DNA ADENINE METHYLTRANSFERASE"/>
    <property type="match status" value="1"/>
</dbReference>
<accession>A0AAU9W2S2</accession>
<dbReference type="Proteomes" id="UP001159428">
    <property type="component" value="Unassembled WGS sequence"/>
</dbReference>
<evidence type="ECO:0000313" key="4">
    <source>
        <dbReference type="Proteomes" id="UP001159428"/>
    </source>
</evidence>
<organism evidence="3 4">
    <name type="scientific">Pocillopora meandrina</name>
    <dbReference type="NCBI Taxonomy" id="46732"/>
    <lineage>
        <taxon>Eukaryota</taxon>
        <taxon>Metazoa</taxon>
        <taxon>Cnidaria</taxon>
        <taxon>Anthozoa</taxon>
        <taxon>Hexacorallia</taxon>
        <taxon>Scleractinia</taxon>
        <taxon>Astrocoeniina</taxon>
        <taxon>Pocilloporidae</taxon>
        <taxon>Pocillopora</taxon>
    </lineage>
</organism>
<protein>
    <recommendedName>
        <fullName evidence="2">Tyr recombinase domain-containing protein</fullName>
    </recommendedName>
</protein>
<dbReference type="GO" id="GO:0015074">
    <property type="term" value="P:DNA integration"/>
    <property type="evidence" value="ECO:0007669"/>
    <property type="project" value="InterPro"/>
</dbReference>
<dbReference type="InterPro" id="IPR002104">
    <property type="entry name" value="Integrase_catalytic"/>
</dbReference>
<dbReference type="PANTHER" id="PTHR34605">
    <property type="entry name" value="PHAGE_INTEGRASE DOMAIN-CONTAINING PROTEIN"/>
    <property type="match status" value="1"/>
</dbReference>
<dbReference type="InterPro" id="IPR013762">
    <property type="entry name" value="Integrase-like_cat_sf"/>
</dbReference>
<dbReference type="Pfam" id="PF00589">
    <property type="entry name" value="Phage_integrase"/>
    <property type="match status" value="1"/>
</dbReference>
<dbReference type="Gene3D" id="1.10.443.10">
    <property type="entry name" value="Intergrase catalytic core"/>
    <property type="match status" value="1"/>
</dbReference>
<evidence type="ECO:0000259" key="2">
    <source>
        <dbReference type="PROSITE" id="PS51898"/>
    </source>
</evidence>
<keyword evidence="1" id="KW-0233">DNA recombination</keyword>
<dbReference type="GO" id="GO:0006310">
    <property type="term" value="P:DNA recombination"/>
    <property type="evidence" value="ECO:0007669"/>
    <property type="project" value="UniProtKB-KW"/>
</dbReference>
<name>A0AAU9W2S2_9CNID</name>
<dbReference type="PROSITE" id="PS51898">
    <property type="entry name" value="TYR_RECOMBINASE"/>
    <property type="match status" value="1"/>
</dbReference>
<proteinExistence type="predicted"/>